<evidence type="ECO:0000313" key="2">
    <source>
        <dbReference type="EMBL" id="TVY85547.1"/>
    </source>
</evidence>
<feature type="region of interest" description="Disordered" evidence="1">
    <location>
        <begin position="134"/>
        <end position="258"/>
    </location>
</feature>
<dbReference type="OrthoDB" id="5226911at2759"/>
<proteinExistence type="predicted"/>
<reference evidence="2 3" key="1">
    <citation type="submission" date="2018-05" db="EMBL/GenBank/DDBJ databases">
        <title>Genome sequencing and assembly of the regulated plant pathogen Lachnellula willkommii and related sister species for the development of diagnostic species identification markers.</title>
        <authorList>
            <person name="Giroux E."/>
            <person name="Bilodeau G."/>
        </authorList>
    </citation>
    <scope>NUCLEOTIDE SEQUENCE [LARGE SCALE GENOMIC DNA]</scope>
    <source>
        <strain evidence="2 3">CBS 268.59</strain>
    </source>
</reference>
<name>A0A8T9CM54_9HELO</name>
<protein>
    <submittedName>
        <fullName evidence="2">Uncharacterized protein</fullName>
    </submittedName>
</protein>
<keyword evidence="3" id="KW-1185">Reference proteome</keyword>
<organism evidence="2 3">
    <name type="scientific">Lachnellula suecica</name>
    <dbReference type="NCBI Taxonomy" id="602035"/>
    <lineage>
        <taxon>Eukaryota</taxon>
        <taxon>Fungi</taxon>
        <taxon>Dikarya</taxon>
        <taxon>Ascomycota</taxon>
        <taxon>Pezizomycotina</taxon>
        <taxon>Leotiomycetes</taxon>
        <taxon>Helotiales</taxon>
        <taxon>Lachnaceae</taxon>
        <taxon>Lachnellula</taxon>
    </lineage>
</organism>
<feature type="compositionally biased region" description="Polar residues" evidence="1">
    <location>
        <begin position="219"/>
        <end position="236"/>
    </location>
</feature>
<accession>A0A8T9CM54</accession>
<dbReference type="Proteomes" id="UP000469558">
    <property type="component" value="Unassembled WGS sequence"/>
</dbReference>
<comment type="caution">
    <text evidence="2">The sequence shown here is derived from an EMBL/GenBank/DDBJ whole genome shotgun (WGS) entry which is preliminary data.</text>
</comment>
<sequence>MSEFHDAVSTLLEAFARGLSIIKAQKKRGSNQQTTKTAPEAHLGKSLKKNRRDVKDAYSRDLAQFGAGFAAGDAEARSSISIILSRLTTGFLSVIERFTKGRSSTSDYQALLNLSNTTRNETIHTFSQLSSRLSNSSFVSAPSNEPLKRHTVGKTSPRIETRKPTTRHTRAKSAPDLSVTPLGPASSSGWIRPKPGRRRPSKSQSLSSIDSRRKETSPKPISSTPQQLSAPTSAPQLTHRHSSSRRENRKSIMSFASDSTKLGEIPEYKWARPRDDQFPITTYYPLELYEEPVKSRSRFMRLFRK</sequence>
<evidence type="ECO:0000313" key="3">
    <source>
        <dbReference type="Proteomes" id="UP000469558"/>
    </source>
</evidence>
<dbReference type="AlphaFoldDB" id="A0A8T9CM54"/>
<gene>
    <name evidence="2" type="ORF">LSUE1_G000076</name>
</gene>
<evidence type="ECO:0000256" key="1">
    <source>
        <dbReference type="SAM" id="MobiDB-lite"/>
    </source>
</evidence>
<dbReference type="EMBL" id="QGMK01000002">
    <property type="protein sequence ID" value="TVY85547.1"/>
    <property type="molecule type" value="Genomic_DNA"/>
</dbReference>
<feature type="region of interest" description="Disordered" evidence="1">
    <location>
        <begin position="26"/>
        <end position="50"/>
    </location>
</feature>